<reference evidence="1" key="1">
    <citation type="submission" date="2018-06" db="EMBL/GenBank/DDBJ databases">
        <authorList>
            <person name="Zhirakovskaya E."/>
        </authorList>
    </citation>
    <scope>NUCLEOTIDE SEQUENCE</scope>
</reference>
<evidence type="ECO:0000313" key="1">
    <source>
        <dbReference type="EMBL" id="VAW24567.1"/>
    </source>
</evidence>
<name>A0A3B0UGY2_9ZZZZ</name>
<dbReference type="EMBL" id="UOEQ01000540">
    <property type="protein sequence ID" value="VAW24567.1"/>
    <property type="molecule type" value="Genomic_DNA"/>
</dbReference>
<gene>
    <name evidence="1" type="ORF">MNBD_ALPHA11-1562</name>
</gene>
<proteinExistence type="predicted"/>
<organism evidence="1">
    <name type="scientific">hydrothermal vent metagenome</name>
    <dbReference type="NCBI Taxonomy" id="652676"/>
    <lineage>
        <taxon>unclassified sequences</taxon>
        <taxon>metagenomes</taxon>
        <taxon>ecological metagenomes</taxon>
    </lineage>
</organism>
<accession>A0A3B0UGY2</accession>
<dbReference type="AlphaFoldDB" id="A0A3B0UGY2"/>
<protein>
    <submittedName>
        <fullName evidence="1">Uncharacterized protein</fullName>
    </submittedName>
</protein>
<sequence length="30" mass="3641">MPAKKNYLNQGARKYVRDNLVENYELKEQK</sequence>